<dbReference type="EMBL" id="JAIQDJ010000001">
    <property type="protein sequence ID" value="MBZ4185350.1"/>
    <property type="molecule type" value="Genomic_DNA"/>
</dbReference>
<evidence type="ECO:0000313" key="2">
    <source>
        <dbReference type="EMBL" id="MBZ4185350.1"/>
    </source>
</evidence>
<sequence>MDLANIYTCDGRNPVPLVDPWGLDGAGMGWTPEQMHQMGEAHGKYIHDYSAGLRDFLCNYLDMRNFNTIDVDKYFHYKANCEATKQGQGGKGAACDVSNTREKFDQNVKRDPASASAADRQTKLPTSSVAVTLAQEPAAKYVLCTAHRAWGRSTSMRKAMQVAVVLIIFLVVIMVGFWIKRQLSIDSCLDEGGKWNYSLSSCDR</sequence>
<evidence type="ECO:0000313" key="3">
    <source>
        <dbReference type="Proteomes" id="UP001430290"/>
    </source>
</evidence>
<dbReference type="PRINTS" id="PR00306">
    <property type="entry name" value="SERUMAMYLOID"/>
</dbReference>
<protein>
    <submittedName>
        <fullName evidence="2">Uncharacterized protein</fullName>
    </submittedName>
</protein>
<keyword evidence="1" id="KW-0472">Membrane</keyword>
<dbReference type="Gene3D" id="1.10.132.110">
    <property type="entry name" value="Serum amyloid A protein"/>
    <property type="match status" value="1"/>
</dbReference>
<dbReference type="SMART" id="SM00197">
    <property type="entry name" value="SAA"/>
    <property type="match status" value="1"/>
</dbReference>
<dbReference type="Pfam" id="PF00277">
    <property type="entry name" value="SAA"/>
    <property type="match status" value="1"/>
</dbReference>
<gene>
    <name evidence="2" type="ORF">K7B09_03290</name>
</gene>
<dbReference type="InterPro" id="IPR000096">
    <property type="entry name" value="Serum_amyloid_A"/>
</dbReference>
<reference evidence="2" key="1">
    <citation type="submission" date="2021-09" db="EMBL/GenBank/DDBJ databases">
        <authorList>
            <person name="Wu T."/>
            <person name="Guo S.Z."/>
        </authorList>
    </citation>
    <scope>NUCLEOTIDE SEQUENCE</scope>
    <source>
        <strain evidence="2">RSS-23</strain>
    </source>
</reference>
<proteinExistence type="predicted"/>
<dbReference type="Proteomes" id="UP001430290">
    <property type="component" value="Unassembled WGS sequence"/>
</dbReference>
<keyword evidence="3" id="KW-1185">Reference proteome</keyword>
<evidence type="ECO:0000256" key="1">
    <source>
        <dbReference type="SAM" id="Phobius"/>
    </source>
</evidence>
<name>A0ABS7TBX2_9GAMM</name>
<dbReference type="RefSeq" id="WP_223626730.1">
    <property type="nucleotide sequence ID" value="NZ_JAIQDJ010000001.1"/>
</dbReference>
<keyword evidence="1" id="KW-0812">Transmembrane</keyword>
<comment type="caution">
    <text evidence="2">The sequence shown here is derived from an EMBL/GenBank/DDBJ whole genome shotgun (WGS) entry which is preliminary data.</text>
</comment>
<keyword evidence="1" id="KW-1133">Transmembrane helix</keyword>
<feature type="transmembrane region" description="Helical" evidence="1">
    <location>
        <begin position="162"/>
        <end position="179"/>
    </location>
</feature>
<organism evidence="2 3">
    <name type="scientific">Thermomonas beijingensis</name>
    <dbReference type="NCBI Taxonomy" id="2872701"/>
    <lineage>
        <taxon>Bacteria</taxon>
        <taxon>Pseudomonadati</taxon>
        <taxon>Pseudomonadota</taxon>
        <taxon>Gammaproteobacteria</taxon>
        <taxon>Lysobacterales</taxon>
        <taxon>Lysobacteraceae</taxon>
        <taxon>Thermomonas</taxon>
    </lineage>
</organism>
<accession>A0ABS7TBX2</accession>